<accession>A0A098B7V2</accession>
<dbReference type="AlphaFoldDB" id="A0A098B7V2"/>
<organism evidence="1">
    <name type="scientific">Desulfitobacterium hafniense</name>
    <name type="common">Desulfitobacterium frappieri</name>
    <dbReference type="NCBI Taxonomy" id="49338"/>
    <lineage>
        <taxon>Bacteria</taxon>
        <taxon>Bacillati</taxon>
        <taxon>Bacillota</taxon>
        <taxon>Clostridia</taxon>
        <taxon>Eubacteriales</taxon>
        <taxon>Desulfitobacteriaceae</taxon>
        <taxon>Desulfitobacterium</taxon>
    </lineage>
</organism>
<name>A0A098B7V2_DESHA</name>
<dbReference type="RefSeq" id="WP_208926583.1">
    <property type="nucleotide sequence ID" value="NZ_LK996017.1"/>
</dbReference>
<dbReference type="PATRIC" id="fig|49338.4.peg.5442"/>
<protein>
    <submittedName>
        <fullName evidence="1">Uncharacterized protein</fullName>
    </submittedName>
</protein>
<proteinExistence type="predicted"/>
<reference evidence="1" key="1">
    <citation type="submission" date="2014-07" db="EMBL/GenBank/DDBJ databases">
        <authorList>
            <person name="Hornung V.Bastian."/>
        </authorList>
    </citation>
    <scope>NUCLEOTIDE SEQUENCE</scope>
    <source>
        <strain evidence="1">PCE-S</strain>
    </source>
</reference>
<evidence type="ECO:0000313" key="1">
    <source>
        <dbReference type="EMBL" id="CDX04944.1"/>
    </source>
</evidence>
<gene>
    <name evidence="1" type="ORF">DPCES_5058</name>
</gene>
<sequence>MAVIEVNHKTLRDVAAAVTTYCSAQDREMRSTDTDVKSMLSTDWLGLDTQKLGHKWEGVDDKNSTTVKFRELLKSSAKALQLVPMRIRPSRRTHTKRQKN</sequence>
<dbReference type="EMBL" id="LK996017">
    <property type="protein sequence ID" value="CDX04944.1"/>
    <property type="molecule type" value="Genomic_DNA"/>
</dbReference>